<dbReference type="AlphaFoldDB" id="A0A1H9CVV2"/>
<accession>A0A1H9CVV2</accession>
<evidence type="ECO:0000256" key="1">
    <source>
        <dbReference type="ARBA" id="ARBA00005541"/>
    </source>
</evidence>
<protein>
    <submittedName>
        <fullName evidence="2">Uncharacterized conserved protein YaaN involved in tellurite resistance</fullName>
    </submittedName>
</protein>
<dbReference type="RefSeq" id="WP_090206669.1">
    <property type="nucleotide sequence ID" value="NZ_FOFO01000015.1"/>
</dbReference>
<dbReference type="PANTHER" id="PTHR38432">
    <property type="entry name" value="TELA-LIKE PROTEIN SAOUHSC_01408"/>
    <property type="match status" value="1"/>
</dbReference>
<gene>
    <name evidence="2" type="ORF">SAMN05421693_11531</name>
</gene>
<dbReference type="Pfam" id="PF05816">
    <property type="entry name" value="TelA"/>
    <property type="match status" value="1"/>
</dbReference>
<dbReference type="Proteomes" id="UP000199496">
    <property type="component" value="Unassembled WGS sequence"/>
</dbReference>
<dbReference type="InterPro" id="IPR008863">
    <property type="entry name" value="Toxic_anion-R_TelA"/>
</dbReference>
<reference evidence="2 3" key="1">
    <citation type="submission" date="2016-10" db="EMBL/GenBank/DDBJ databases">
        <authorList>
            <person name="de Groot N.N."/>
        </authorList>
    </citation>
    <scope>NUCLEOTIDE SEQUENCE [LARGE SCALE GENOMIC DNA]</scope>
    <source>
        <strain evidence="2 3">B7-7</strain>
    </source>
</reference>
<sequence length="399" mass="44380">MQPNPPDSPANPAFNLSLPPVAEMETEIKQASDPERTMDDPELVRIADAFLAELLKDQNDPRQRQAVDEMGLDIQRQAAHRSKLLQTPIRKLAHQGDEGGPVARSLIELRTRMQDLDPGQHHLSREGFSRILALIPGVGTPLQRYFHKFETAQEALDRIIKDLETGKDMLHRDNLTLTDDQQSLRETLVQLQRQIALGRIIDRKLASEAAALPQDASKRRFLEEELLFPLRQRLVDLQQQLAVSQQGILALEVVIRNNRELMRGVDRAINVTVSALNVAVTVALALANQRLVLDRVEALNTTTSNLIAGTAEALRTQGVEIQNRAASTVLDMEQLESAFANVIGAIDEVSRYRREALPRLDAQIDRLETLAAQGDAAIRRMDKGDGIEMDKVVAGQGTL</sequence>
<comment type="similarity">
    <text evidence="1">Belongs to the TelA family.</text>
</comment>
<keyword evidence="3" id="KW-1185">Reference proteome</keyword>
<organism evidence="2 3">
    <name type="scientific">Ectothiorhodospira magna</name>
    <dbReference type="NCBI Taxonomy" id="867345"/>
    <lineage>
        <taxon>Bacteria</taxon>
        <taxon>Pseudomonadati</taxon>
        <taxon>Pseudomonadota</taxon>
        <taxon>Gammaproteobacteria</taxon>
        <taxon>Chromatiales</taxon>
        <taxon>Ectothiorhodospiraceae</taxon>
        <taxon>Ectothiorhodospira</taxon>
    </lineage>
</organism>
<dbReference type="OrthoDB" id="1654346at2"/>
<proteinExistence type="inferred from homology"/>
<dbReference type="PANTHER" id="PTHR38432:SF1">
    <property type="entry name" value="TELA-LIKE PROTEIN SAOUHSC_01408"/>
    <property type="match status" value="1"/>
</dbReference>
<name>A0A1H9CVV2_9GAMM</name>
<evidence type="ECO:0000313" key="2">
    <source>
        <dbReference type="EMBL" id="SEQ05340.1"/>
    </source>
</evidence>
<evidence type="ECO:0000313" key="3">
    <source>
        <dbReference type="Proteomes" id="UP000199496"/>
    </source>
</evidence>
<dbReference type="EMBL" id="FOFO01000015">
    <property type="protein sequence ID" value="SEQ05340.1"/>
    <property type="molecule type" value="Genomic_DNA"/>
</dbReference>
<dbReference type="STRING" id="867345.SAMN05421693_11531"/>